<dbReference type="PANTHER" id="PTHR12534:SF0">
    <property type="entry name" value="SMALL RIBOSOMAL SUBUNIT PROTEIN US2M"/>
    <property type="match status" value="1"/>
</dbReference>
<dbReference type="EMBL" id="PFCK01000053">
    <property type="protein sequence ID" value="PIR71570.1"/>
    <property type="molecule type" value="Genomic_DNA"/>
</dbReference>
<dbReference type="PANTHER" id="PTHR12534">
    <property type="entry name" value="30S RIBOSOMAL PROTEIN S2 PROKARYOTIC AND ORGANELLAR"/>
    <property type="match status" value="1"/>
</dbReference>
<dbReference type="AlphaFoldDB" id="A0A2H0TJ35"/>
<keyword evidence="3" id="KW-0687">Ribonucleoprotein</keyword>
<dbReference type="Proteomes" id="UP000228909">
    <property type="component" value="Unassembled WGS sequence"/>
</dbReference>
<dbReference type="Gene3D" id="1.10.287.610">
    <property type="entry name" value="Helix hairpin bin"/>
    <property type="match status" value="1"/>
</dbReference>
<dbReference type="InterPro" id="IPR001865">
    <property type="entry name" value="Ribosomal_uS2"/>
</dbReference>
<evidence type="ECO:0000256" key="3">
    <source>
        <dbReference type="ARBA" id="ARBA00023274"/>
    </source>
</evidence>
<protein>
    <recommendedName>
        <fullName evidence="4">Small ribosomal subunit protein uS2</fullName>
    </recommendedName>
    <alternativeName>
        <fullName evidence="5">30S ribosomal protein S2</fullName>
    </alternativeName>
</protein>
<evidence type="ECO:0000313" key="6">
    <source>
        <dbReference type="EMBL" id="PIR71570.1"/>
    </source>
</evidence>
<dbReference type="InterPro" id="IPR023591">
    <property type="entry name" value="Ribosomal_uS2_flav_dom_sf"/>
</dbReference>
<evidence type="ECO:0000256" key="1">
    <source>
        <dbReference type="ARBA" id="ARBA00006242"/>
    </source>
</evidence>
<dbReference type="CDD" id="cd01425">
    <property type="entry name" value="RPS2"/>
    <property type="match status" value="1"/>
</dbReference>
<dbReference type="GO" id="GO:0003735">
    <property type="term" value="F:structural constituent of ribosome"/>
    <property type="evidence" value="ECO:0007669"/>
    <property type="project" value="InterPro"/>
</dbReference>
<dbReference type="InterPro" id="IPR005706">
    <property type="entry name" value="Ribosomal_uS2_bac/mit/plastid"/>
</dbReference>
<evidence type="ECO:0000313" key="7">
    <source>
        <dbReference type="Proteomes" id="UP000228909"/>
    </source>
</evidence>
<accession>A0A2H0TJ35</accession>
<comment type="caution">
    <text evidence="6">The sequence shown here is derived from an EMBL/GenBank/DDBJ whole genome shotgun (WGS) entry which is preliminary data.</text>
</comment>
<sequence length="232" mass="26503">MVEAKQKIEKTDLKLDTEEMARAGLHFGHRTSRVHPKMMPYLAGVKNTIHIIDLEKTKEKLAEALKFIQQLISENKILLIVGTKVQVKDLVKSMAQELALPCVTERWLGGTFTNFETIKKRIEYFKDLEIKKKEGELEKYTKKERAKIDQELRDLEIKFGGIKDLERLPDAILVLDMKKDDLAVKEARMKGIKVIAISHSNTDPTLADYPIPANDDAISSVKYILEKVAEVM</sequence>
<gene>
    <name evidence="6" type="primary">rpsB</name>
    <name evidence="6" type="ORF">COU43_01890</name>
</gene>
<proteinExistence type="inferred from homology"/>
<evidence type="ECO:0000256" key="4">
    <source>
        <dbReference type="ARBA" id="ARBA00035256"/>
    </source>
</evidence>
<dbReference type="NCBIfam" id="TIGR01011">
    <property type="entry name" value="rpsB_bact"/>
    <property type="match status" value="1"/>
</dbReference>
<feature type="non-terminal residue" evidence="6">
    <location>
        <position position="232"/>
    </location>
</feature>
<dbReference type="HAMAP" id="MF_00291_B">
    <property type="entry name" value="Ribosomal_uS2_B"/>
    <property type="match status" value="1"/>
</dbReference>
<dbReference type="Gene3D" id="3.40.50.10490">
    <property type="entry name" value="Glucose-6-phosphate isomerase like protein, domain 1"/>
    <property type="match status" value="1"/>
</dbReference>
<evidence type="ECO:0000256" key="5">
    <source>
        <dbReference type="ARBA" id="ARBA00035518"/>
    </source>
</evidence>
<evidence type="ECO:0000256" key="2">
    <source>
        <dbReference type="ARBA" id="ARBA00022980"/>
    </source>
</evidence>
<organism evidence="6 7">
    <name type="scientific">Candidatus Nealsonbacteria bacterium CG10_big_fil_rev_8_21_14_0_10_37_25</name>
    <dbReference type="NCBI Taxonomy" id="1974711"/>
    <lineage>
        <taxon>Bacteria</taxon>
        <taxon>Candidatus Nealsoniibacteriota</taxon>
    </lineage>
</organism>
<dbReference type="Pfam" id="PF00318">
    <property type="entry name" value="Ribosomal_S2"/>
    <property type="match status" value="1"/>
</dbReference>
<name>A0A2H0TJ35_9BACT</name>
<dbReference type="SUPFAM" id="SSF52313">
    <property type="entry name" value="Ribosomal protein S2"/>
    <property type="match status" value="1"/>
</dbReference>
<dbReference type="GO" id="GO:0022627">
    <property type="term" value="C:cytosolic small ribosomal subunit"/>
    <property type="evidence" value="ECO:0007669"/>
    <property type="project" value="TreeGrafter"/>
</dbReference>
<dbReference type="GO" id="GO:0006412">
    <property type="term" value="P:translation"/>
    <property type="evidence" value="ECO:0007669"/>
    <property type="project" value="InterPro"/>
</dbReference>
<dbReference type="PRINTS" id="PR00395">
    <property type="entry name" value="RIBOSOMALS2"/>
</dbReference>
<keyword evidence="2 6" id="KW-0689">Ribosomal protein</keyword>
<comment type="similarity">
    <text evidence="1">Belongs to the universal ribosomal protein uS2 family.</text>
</comment>
<reference evidence="7" key="1">
    <citation type="submission" date="2017-09" db="EMBL/GenBank/DDBJ databases">
        <title>Depth-based differentiation of microbial function through sediment-hosted aquifers and enrichment of novel symbionts in the deep terrestrial subsurface.</title>
        <authorList>
            <person name="Probst A.J."/>
            <person name="Ladd B."/>
            <person name="Jarett J.K."/>
            <person name="Geller-Mcgrath D.E."/>
            <person name="Sieber C.M.K."/>
            <person name="Emerson J.B."/>
            <person name="Anantharaman K."/>
            <person name="Thomas B.C."/>
            <person name="Malmstrom R."/>
            <person name="Stieglmeier M."/>
            <person name="Klingl A."/>
            <person name="Woyke T."/>
            <person name="Ryan C.M."/>
            <person name="Banfield J.F."/>
        </authorList>
    </citation>
    <scope>NUCLEOTIDE SEQUENCE [LARGE SCALE GENOMIC DNA]</scope>
</reference>